<gene>
    <name evidence="1" type="ORF">LEP1GSC062_0284</name>
</gene>
<accession>V6IA97</accession>
<dbReference type="Proteomes" id="UP000018747">
    <property type="component" value="Unassembled WGS sequence"/>
</dbReference>
<evidence type="ECO:0000313" key="2">
    <source>
        <dbReference type="Proteomes" id="UP000018747"/>
    </source>
</evidence>
<comment type="caution">
    <text evidence="1">The sequence shown here is derived from an EMBL/GenBank/DDBJ whole genome shotgun (WGS) entry which is preliminary data.</text>
</comment>
<keyword evidence="2" id="KW-1185">Reference proteome</keyword>
<evidence type="ECO:0000313" key="1">
    <source>
        <dbReference type="EMBL" id="EQA60458.1"/>
    </source>
</evidence>
<sequence>MFEKEDISGIEFLNAYFKSGKEIENLYQLYVTTILPPGLIPGDLNTELCEDKSKDDELKKELIAVMRVRGAAKLNIIIHKMISGRFSKKKYLNTNLILCLRTSGLEAGAPPTDKF</sequence>
<proteinExistence type="predicted"/>
<dbReference type="STRING" id="100053.GCA_002009845_00922"/>
<dbReference type="EMBL" id="AHMT02000061">
    <property type="protein sequence ID" value="EQA60458.1"/>
    <property type="molecule type" value="Genomic_DNA"/>
</dbReference>
<dbReference type="RefSeq" id="WP_020985258.1">
    <property type="nucleotide sequence ID" value="NZ_AHMT02000061.1"/>
</dbReference>
<protein>
    <submittedName>
        <fullName evidence="1">Uncharacterized protein</fullName>
    </submittedName>
</protein>
<name>V6IA97_9LEPT</name>
<reference evidence="1" key="1">
    <citation type="submission" date="2013-05" db="EMBL/GenBank/DDBJ databases">
        <authorList>
            <person name="Harkins D.M."/>
            <person name="Durkin A.S."/>
            <person name="Brinkac L.M."/>
            <person name="Haft D.H."/>
            <person name="Selengut J.D."/>
            <person name="Sanka R."/>
            <person name="DePew J."/>
            <person name="Purushe J."/>
            <person name="Hartskeerl R.A."/>
            <person name="Ahmed A."/>
            <person name="van der Linden H."/>
            <person name="Goris M.G.A."/>
            <person name="Vinetz J.M."/>
            <person name="Sutton G.G."/>
            <person name="Nierman W.C."/>
            <person name="Fouts D.E."/>
        </authorList>
    </citation>
    <scope>NUCLEOTIDE SEQUENCE [LARGE SCALE GENOMIC DNA]</scope>
    <source>
        <strain evidence="1">L 60</strain>
    </source>
</reference>
<dbReference type="AlphaFoldDB" id="V6IA97"/>
<organism evidence="1 2">
    <name type="scientific">Leptospira alexanderi serovar Manhao 3 str. L 60</name>
    <dbReference type="NCBI Taxonomy" id="1049759"/>
    <lineage>
        <taxon>Bacteria</taxon>
        <taxon>Pseudomonadati</taxon>
        <taxon>Spirochaetota</taxon>
        <taxon>Spirochaetia</taxon>
        <taxon>Leptospirales</taxon>
        <taxon>Leptospiraceae</taxon>
        <taxon>Leptospira</taxon>
    </lineage>
</organism>